<feature type="non-terminal residue" evidence="1">
    <location>
        <position position="1"/>
    </location>
</feature>
<protein>
    <submittedName>
        <fullName evidence="1">Uncharacterized protein</fullName>
    </submittedName>
</protein>
<dbReference type="AlphaFoldDB" id="A0A3M7QQG7"/>
<name>A0A3M7QQG7_BRAPC</name>
<reference evidence="1 2" key="1">
    <citation type="journal article" date="2018" name="Sci. Rep.">
        <title>Genomic signatures of local adaptation to the degree of environmental predictability in rotifers.</title>
        <authorList>
            <person name="Franch-Gras L."/>
            <person name="Hahn C."/>
            <person name="Garcia-Roger E.M."/>
            <person name="Carmona M.J."/>
            <person name="Serra M."/>
            <person name="Gomez A."/>
        </authorList>
    </citation>
    <scope>NUCLEOTIDE SEQUENCE [LARGE SCALE GENOMIC DNA]</scope>
    <source>
        <strain evidence="1">HYR1</strain>
    </source>
</reference>
<dbReference type="Proteomes" id="UP000276133">
    <property type="component" value="Unassembled WGS sequence"/>
</dbReference>
<keyword evidence="2" id="KW-1185">Reference proteome</keyword>
<evidence type="ECO:0000313" key="1">
    <source>
        <dbReference type="EMBL" id="RNA13582.1"/>
    </source>
</evidence>
<dbReference type="OrthoDB" id="10067350at2759"/>
<comment type="caution">
    <text evidence="1">The sequence shown here is derived from an EMBL/GenBank/DDBJ whole genome shotgun (WGS) entry which is preliminary data.</text>
</comment>
<proteinExistence type="predicted"/>
<organism evidence="1 2">
    <name type="scientific">Brachionus plicatilis</name>
    <name type="common">Marine rotifer</name>
    <name type="synonym">Brachionus muelleri</name>
    <dbReference type="NCBI Taxonomy" id="10195"/>
    <lineage>
        <taxon>Eukaryota</taxon>
        <taxon>Metazoa</taxon>
        <taxon>Spiralia</taxon>
        <taxon>Gnathifera</taxon>
        <taxon>Rotifera</taxon>
        <taxon>Eurotatoria</taxon>
        <taxon>Monogononta</taxon>
        <taxon>Pseudotrocha</taxon>
        <taxon>Ploima</taxon>
        <taxon>Brachionidae</taxon>
        <taxon>Brachionus</taxon>
    </lineage>
</organism>
<sequence length="79" mass="8914">KLIEADVAVVKGNERCLIGFEATDRLGVVKIIYSLKCKSIDFYKQKYPSVFSGRIGKLRGFKVKLDIDNAVEPVQIKRP</sequence>
<dbReference type="EMBL" id="REGN01005374">
    <property type="protein sequence ID" value="RNA13582.1"/>
    <property type="molecule type" value="Genomic_DNA"/>
</dbReference>
<gene>
    <name evidence="1" type="ORF">BpHYR1_038929</name>
</gene>
<accession>A0A3M7QQG7</accession>
<evidence type="ECO:0000313" key="2">
    <source>
        <dbReference type="Proteomes" id="UP000276133"/>
    </source>
</evidence>
<dbReference type="STRING" id="10195.A0A3M7QQG7"/>